<dbReference type="Proteomes" id="UP000008206">
    <property type="component" value="Chromosome"/>
</dbReference>
<dbReference type="HOGENOM" id="CLU_153066_0_0_3"/>
<name>E0U638_GLOV7</name>
<reference evidence="2" key="1">
    <citation type="journal article" date="2011" name="MBio">
        <title>Novel metabolic attributes of the genus Cyanothece, comprising a group of unicellular nitrogen-fixing Cyanobacteria.</title>
        <authorList>
            <person name="Bandyopadhyay A."/>
            <person name="Elvitigala T."/>
            <person name="Welsh E."/>
            <person name="Stockel J."/>
            <person name="Liberton M."/>
            <person name="Min H."/>
            <person name="Sherman L.A."/>
            <person name="Pakrasi H.B."/>
        </authorList>
    </citation>
    <scope>NUCLEOTIDE SEQUENCE [LARGE SCALE GENOMIC DNA]</scope>
    <source>
        <strain evidence="2">PCC 7822</strain>
    </source>
</reference>
<organism evidence="1 2">
    <name type="scientific">Gloeothece verrucosa (strain PCC 7822)</name>
    <name type="common">Cyanothece sp. (strain PCC 7822)</name>
    <dbReference type="NCBI Taxonomy" id="497965"/>
    <lineage>
        <taxon>Bacteria</taxon>
        <taxon>Bacillati</taxon>
        <taxon>Cyanobacteriota</taxon>
        <taxon>Cyanophyceae</taxon>
        <taxon>Oscillatoriophycideae</taxon>
        <taxon>Chroococcales</taxon>
        <taxon>Aphanothecaceae</taxon>
        <taxon>Gloeothece</taxon>
        <taxon>Gloeothece verrucosa</taxon>
    </lineage>
</organism>
<dbReference type="AlphaFoldDB" id="E0U638"/>
<dbReference type="RefSeq" id="WP_013325185.1">
    <property type="nucleotide sequence ID" value="NC_014501.1"/>
</dbReference>
<keyword evidence="2" id="KW-1185">Reference proteome</keyword>
<dbReference type="EMBL" id="CP002198">
    <property type="protein sequence ID" value="ADN17147.1"/>
    <property type="molecule type" value="Genomic_DNA"/>
</dbReference>
<dbReference type="STRING" id="497965.Cyan7822_5266"/>
<protein>
    <recommendedName>
        <fullName evidence="3">ACP S-malonyltransferase</fullName>
    </recommendedName>
</protein>
<dbReference type="OrthoDB" id="426381at2"/>
<accession>E0U638</accession>
<gene>
    <name evidence="1" type="ordered locus">Cyan7822_5266</name>
</gene>
<sequence>MNFLIDHNLKGHALILFGAIASQGWLDLVPIRFVTFAEMELSINSDDRVVWRLAQENQMILLTANRSMKGKDSLEQVMREENTSASLPVMTISNADRLLNDSQYRDRCVERLIEIVLDIAEVRSQKSPSQKEKAYCY</sequence>
<proteinExistence type="predicted"/>
<evidence type="ECO:0008006" key="3">
    <source>
        <dbReference type="Google" id="ProtNLM"/>
    </source>
</evidence>
<dbReference type="KEGG" id="cyj:Cyan7822_5266"/>
<dbReference type="eggNOG" id="ENOG5031ZR3">
    <property type="taxonomic scope" value="Bacteria"/>
</dbReference>
<evidence type="ECO:0000313" key="1">
    <source>
        <dbReference type="EMBL" id="ADN17147.1"/>
    </source>
</evidence>
<evidence type="ECO:0000313" key="2">
    <source>
        <dbReference type="Proteomes" id="UP000008206"/>
    </source>
</evidence>